<dbReference type="Proteomes" id="UP000015524">
    <property type="component" value="Unassembled WGS sequence"/>
</dbReference>
<feature type="signal peptide" evidence="1">
    <location>
        <begin position="1"/>
        <end position="38"/>
    </location>
</feature>
<sequence>MAYLNKRSLLPRFKDRLILAMALLASTLIAGCSGSGNADGAGAVKTVTIASIAFPYQGKQVFNGLNGVVIEQGWLKEQLAKKGVDLVFSPVSTAVGGPLINEGFSGKRIDFAAYGDFPAVIAVAGGVPLKIVAPVGQGQDVYLVVRKGLPANSLADLKGKRIALHRGRPWELPFSKLVDSKGLKLDDFRIVNINPAATPAALESGSVDAAVLMSDGLLLEQKGIARIIWSTRQAPADWRMRAELFGRKDFVDAHPDLTQIVVEAFVRAAAWSSDEANKAQVIRDTARGAMPEEIVAKDYANSDIPWRERFSPLFSPALRTHYHSVADYALERGLIRNKVDADALLDDRFVKQALKDLKLEGFWSQSAQEQR</sequence>
<accession>T0HRH7</accession>
<organism evidence="3 4">
    <name type="scientific">Sphingobium baderi LL03</name>
    <dbReference type="NCBI Taxonomy" id="1114964"/>
    <lineage>
        <taxon>Bacteria</taxon>
        <taxon>Pseudomonadati</taxon>
        <taxon>Pseudomonadota</taxon>
        <taxon>Alphaproteobacteria</taxon>
        <taxon>Sphingomonadales</taxon>
        <taxon>Sphingomonadaceae</taxon>
        <taxon>Sphingobium</taxon>
    </lineage>
</organism>
<proteinExistence type="predicted"/>
<dbReference type="PANTHER" id="PTHR30024">
    <property type="entry name" value="ALIPHATIC SULFONATES-BINDING PROTEIN-RELATED"/>
    <property type="match status" value="1"/>
</dbReference>
<feature type="domain" description="SsuA/THI5-like" evidence="2">
    <location>
        <begin position="109"/>
        <end position="273"/>
    </location>
</feature>
<evidence type="ECO:0000313" key="3">
    <source>
        <dbReference type="EMBL" id="EQB01910.1"/>
    </source>
</evidence>
<dbReference type="SUPFAM" id="SSF53850">
    <property type="entry name" value="Periplasmic binding protein-like II"/>
    <property type="match status" value="1"/>
</dbReference>
<dbReference type="PROSITE" id="PS51257">
    <property type="entry name" value="PROKAR_LIPOPROTEIN"/>
    <property type="match status" value="1"/>
</dbReference>
<dbReference type="EMBL" id="ATIB01000054">
    <property type="protein sequence ID" value="EQB01910.1"/>
    <property type="molecule type" value="Genomic_DNA"/>
</dbReference>
<dbReference type="AlphaFoldDB" id="T0HRH7"/>
<protein>
    <recommendedName>
        <fullName evidence="2">SsuA/THI5-like domain-containing protein</fullName>
    </recommendedName>
</protein>
<dbReference type="eggNOG" id="COG0715">
    <property type="taxonomic scope" value="Bacteria"/>
</dbReference>
<evidence type="ECO:0000256" key="1">
    <source>
        <dbReference type="SAM" id="SignalP"/>
    </source>
</evidence>
<evidence type="ECO:0000313" key="4">
    <source>
        <dbReference type="Proteomes" id="UP000015524"/>
    </source>
</evidence>
<dbReference type="Pfam" id="PF09084">
    <property type="entry name" value="NMT1"/>
    <property type="match status" value="1"/>
</dbReference>
<keyword evidence="4" id="KW-1185">Reference proteome</keyword>
<dbReference type="InterPro" id="IPR015168">
    <property type="entry name" value="SsuA/THI5"/>
</dbReference>
<dbReference type="PANTHER" id="PTHR30024:SF21">
    <property type="entry name" value="ABC TRANSPORTER SUBSTRATE-BINDING PROTEIN"/>
    <property type="match status" value="1"/>
</dbReference>
<gene>
    <name evidence="3" type="ORF">L485_09760</name>
</gene>
<evidence type="ECO:0000259" key="2">
    <source>
        <dbReference type="Pfam" id="PF09084"/>
    </source>
</evidence>
<dbReference type="RefSeq" id="WP_021244834.1">
    <property type="nucleotide sequence ID" value="NZ_ATIB01000054.1"/>
</dbReference>
<dbReference type="PATRIC" id="fig|1114964.3.peg.1903"/>
<name>T0HRH7_9SPHN</name>
<keyword evidence="1" id="KW-0732">Signal</keyword>
<comment type="caution">
    <text evidence="3">The sequence shown here is derived from an EMBL/GenBank/DDBJ whole genome shotgun (WGS) entry which is preliminary data.</text>
</comment>
<feature type="chain" id="PRO_5004564116" description="SsuA/THI5-like domain-containing protein" evidence="1">
    <location>
        <begin position="39"/>
        <end position="371"/>
    </location>
</feature>
<dbReference type="Gene3D" id="3.40.190.10">
    <property type="entry name" value="Periplasmic binding protein-like II"/>
    <property type="match status" value="2"/>
</dbReference>
<reference evidence="3 4" key="1">
    <citation type="journal article" date="2013" name="Genome Announc.">
        <title>Draft Genome Sequence of a Hexachlorocyclohexane-Degrading Bacterium, Sphingobium baderi Strain LL03T.</title>
        <authorList>
            <person name="Kaur J."/>
            <person name="Verma H."/>
            <person name="Tripathi C."/>
            <person name="Khurana J.P."/>
            <person name="Lal R."/>
        </authorList>
    </citation>
    <scope>NUCLEOTIDE SEQUENCE [LARGE SCALE GENOMIC DNA]</scope>
    <source>
        <strain evidence="3 4">LL03</strain>
    </source>
</reference>